<comment type="caution">
    <text evidence="2">The sequence shown here is derived from an EMBL/GenBank/DDBJ whole genome shotgun (WGS) entry which is preliminary data.</text>
</comment>
<keyword evidence="1" id="KW-1133">Transmembrane helix</keyword>
<evidence type="ECO:0000313" key="3">
    <source>
        <dbReference type="Proteomes" id="UP000291343"/>
    </source>
</evidence>
<evidence type="ECO:0000256" key="1">
    <source>
        <dbReference type="SAM" id="Phobius"/>
    </source>
</evidence>
<sequence length="150" mass="16222">MEWCDDYYDDYFSGSWDDGLTCPVNTEWPSVVVVNRDRSEQLCSMRGSKPRHCVCLGDGSLAVSGARRVVPGAALSLGRRLGQRTKVDELRKRRRYRKRRRLSVRLQLQLVVAALQLQAAGSAAAAAGCTAAAAGSLAACGFVFSLGVSP</sequence>
<reference evidence="2 3" key="1">
    <citation type="journal article" date="2017" name="Gigascience">
        <title>Genome sequence of the small brown planthopper, Laodelphax striatellus.</title>
        <authorList>
            <person name="Zhu J."/>
            <person name="Jiang F."/>
            <person name="Wang X."/>
            <person name="Yang P."/>
            <person name="Bao Y."/>
            <person name="Zhao W."/>
            <person name="Wang W."/>
            <person name="Lu H."/>
            <person name="Wang Q."/>
            <person name="Cui N."/>
            <person name="Li J."/>
            <person name="Chen X."/>
            <person name="Luo L."/>
            <person name="Yu J."/>
            <person name="Kang L."/>
            <person name="Cui F."/>
        </authorList>
    </citation>
    <scope>NUCLEOTIDE SEQUENCE [LARGE SCALE GENOMIC DNA]</scope>
    <source>
        <strain evidence="2">Lst14</strain>
    </source>
</reference>
<gene>
    <name evidence="2" type="ORF">LSTR_LSTR014126</name>
</gene>
<dbReference type="EMBL" id="QKKF02009240">
    <property type="protein sequence ID" value="RZF45427.1"/>
    <property type="molecule type" value="Genomic_DNA"/>
</dbReference>
<dbReference type="AlphaFoldDB" id="A0A482XIF0"/>
<keyword evidence="1" id="KW-0472">Membrane</keyword>
<accession>A0A482XIF0</accession>
<keyword evidence="3" id="KW-1185">Reference proteome</keyword>
<dbReference type="InParanoid" id="A0A482XIF0"/>
<protein>
    <submittedName>
        <fullName evidence="2">Uncharacterized protein</fullName>
    </submittedName>
</protein>
<organism evidence="2 3">
    <name type="scientific">Laodelphax striatellus</name>
    <name type="common">Small brown planthopper</name>
    <name type="synonym">Delphax striatella</name>
    <dbReference type="NCBI Taxonomy" id="195883"/>
    <lineage>
        <taxon>Eukaryota</taxon>
        <taxon>Metazoa</taxon>
        <taxon>Ecdysozoa</taxon>
        <taxon>Arthropoda</taxon>
        <taxon>Hexapoda</taxon>
        <taxon>Insecta</taxon>
        <taxon>Pterygota</taxon>
        <taxon>Neoptera</taxon>
        <taxon>Paraneoptera</taxon>
        <taxon>Hemiptera</taxon>
        <taxon>Auchenorrhyncha</taxon>
        <taxon>Fulgoroidea</taxon>
        <taxon>Delphacidae</taxon>
        <taxon>Criomorphinae</taxon>
        <taxon>Laodelphax</taxon>
    </lineage>
</organism>
<proteinExistence type="predicted"/>
<keyword evidence="1" id="KW-0812">Transmembrane</keyword>
<feature type="transmembrane region" description="Helical" evidence="1">
    <location>
        <begin position="102"/>
        <end position="119"/>
    </location>
</feature>
<name>A0A482XIF0_LAOST</name>
<feature type="transmembrane region" description="Helical" evidence="1">
    <location>
        <begin position="125"/>
        <end position="148"/>
    </location>
</feature>
<evidence type="ECO:0000313" key="2">
    <source>
        <dbReference type="EMBL" id="RZF45427.1"/>
    </source>
</evidence>
<dbReference type="Proteomes" id="UP000291343">
    <property type="component" value="Unassembled WGS sequence"/>
</dbReference>